<keyword evidence="3" id="KW-1185">Reference proteome</keyword>
<reference evidence="2" key="1">
    <citation type="submission" date="2023-02" db="EMBL/GenBank/DDBJ databases">
        <title>Genome of toxic invasive species Heracleum sosnowskyi carries increased number of genes despite the absence of recent whole-genome duplications.</title>
        <authorList>
            <person name="Schelkunov M."/>
            <person name="Shtratnikova V."/>
            <person name="Makarenko M."/>
            <person name="Klepikova A."/>
            <person name="Omelchenko D."/>
            <person name="Novikova G."/>
            <person name="Obukhova E."/>
            <person name="Bogdanov V."/>
            <person name="Penin A."/>
            <person name="Logacheva M."/>
        </authorList>
    </citation>
    <scope>NUCLEOTIDE SEQUENCE</scope>
    <source>
        <strain evidence="2">Hsosn_3</strain>
        <tissue evidence="2">Leaf</tissue>
    </source>
</reference>
<dbReference type="PANTHER" id="PTHR33144:SF16">
    <property type="entry name" value="OS02G0129000 PROTEIN"/>
    <property type="match status" value="1"/>
</dbReference>
<sequence>MQALAVAQSLDEEERQQEERAKEERSTKKSIRQPKERAKRNIAFENDDSQSNATDSSAPIAPPTIPDSVSERIKTVKEKKTVPGPRTRSRANTTDLGDKDPTHAIEKKGKKVAPARNSATLLKPTCSKLLNQGDKSVQSGTVAIYIALWESQRKDLEGDRRTCDVGETSLPNADEEVQLAPKKRRGRTKMLKVHGRSTDEKKAIKLSKRGQPIGDRKLTCELSNFLGTLVKDLVSLTYVNWHVVPKELKQKMMEYTLDRYIIPEEGEWWVNKTLSSLWRTHKSRLKESHYTQYHTDEERIQHRPETIPLEDFKMLLKYWADDEVKALAEDNKARHNSSAEPHTLGRNSLAQLRNKLEDIKEMLKDGKDADVLLPTKKNRPDWLVGRQGKTVASTETHVIPIPEHVVEQLTAKITQNLEREMEDKVNKKVQGNMACFLKKLGEARPDMKLDVAAFCATFSSVQDDPVTPVTPASQSGATS</sequence>
<feature type="compositionally biased region" description="Basic residues" evidence="1">
    <location>
        <begin position="28"/>
        <end position="40"/>
    </location>
</feature>
<feature type="compositionally biased region" description="Basic and acidic residues" evidence="1">
    <location>
        <begin position="96"/>
        <end position="107"/>
    </location>
</feature>
<evidence type="ECO:0000313" key="3">
    <source>
        <dbReference type="Proteomes" id="UP001237642"/>
    </source>
</evidence>
<organism evidence="2 3">
    <name type="scientific">Heracleum sosnowskyi</name>
    <dbReference type="NCBI Taxonomy" id="360622"/>
    <lineage>
        <taxon>Eukaryota</taxon>
        <taxon>Viridiplantae</taxon>
        <taxon>Streptophyta</taxon>
        <taxon>Embryophyta</taxon>
        <taxon>Tracheophyta</taxon>
        <taxon>Spermatophyta</taxon>
        <taxon>Magnoliopsida</taxon>
        <taxon>eudicotyledons</taxon>
        <taxon>Gunneridae</taxon>
        <taxon>Pentapetalae</taxon>
        <taxon>asterids</taxon>
        <taxon>campanulids</taxon>
        <taxon>Apiales</taxon>
        <taxon>Apiaceae</taxon>
        <taxon>Apioideae</taxon>
        <taxon>apioid superclade</taxon>
        <taxon>Tordylieae</taxon>
        <taxon>Tordyliinae</taxon>
        <taxon>Heracleum</taxon>
    </lineage>
</organism>
<feature type="region of interest" description="Disordered" evidence="1">
    <location>
        <begin position="1"/>
        <end position="115"/>
    </location>
</feature>
<protein>
    <submittedName>
        <fullName evidence="2">Uncharacterized protein</fullName>
    </submittedName>
</protein>
<dbReference type="EMBL" id="JAUIZM010000005">
    <property type="protein sequence ID" value="KAK1383111.1"/>
    <property type="molecule type" value="Genomic_DNA"/>
</dbReference>
<accession>A0AAD8IDQ5</accession>
<dbReference type="Proteomes" id="UP001237642">
    <property type="component" value="Unassembled WGS sequence"/>
</dbReference>
<evidence type="ECO:0000313" key="2">
    <source>
        <dbReference type="EMBL" id="KAK1383111.1"/>
    </source>
</evidence>
<proteinExistence type="predicted"/>
<dbReference type="PANTHER" id="PTHR33144">
    <property type="entry name" value="OS10G0409366 PROTEIN-RELATED"/>
    <property type="match status" value="1"/>
</dbReference>
<gene>
    <name evidence="2" type="ORF">POM88_020846</name>
</gene>
<feature type="compositionally biased region" description="Basic and acidic residues" evidence="1">
    <location>
        <begin position="17"/>
        <end position="27"/>
    </location>
</feature>
<reference evidence="2" key="2">
    <citation type="submission" date="2023-05" db="EMBL/GenBank/DDBJ databases">
        <authorList>
            <person name="Schelkunov M.I."/>
        </authorList>
    </citation>
    <scope>NUCLEOTIDE SEQUENCE</scope>
    <source>
        <strain evidence="2">Hsosn_3</strain>
        <tissue evidence="2">Leaf</tissue>
    </source>
</reference>
<dbReference type="AlphaFoldDB" id="A0AAD8IDQ5"/>
<comment type="caution">
    <text evidence="2">The sequence shown here is derived from an EMBL/GenBank/DDBJ whole genome shotgun (WGS) entry which is preliminary data.</text>
</comment>
<feature type="compositionally biased region" description="Basic and acidic residues" evidence="1">
    <location>
        <begin position="69"/>
        <end position="81"/>
    </location>
</feature>
<name>A0AAD8IDQ5_9APIA</name>
<evidence type="ECO:0000256" key="1">
    <source>
        <dbReference type="SAM" id="MobiDB-lite"/>
    </source>
</evidence>